<dbReference type="Proteomes" id="UP001348369">
    <property type="component" value="Plasmid unnamed2"/>
</dbReference>
<reference evidence="1" key="1">
    <citation type="submission" date="2022-10" db="EMBL/GenBank/DDBJ databases">
        <title>The complete genomes of actinobacterial strains from the NBC collection.</title>
        <authorList>
            <person name="Joergensen T.S."/>
            <person name="Alvarez Arevalo M."/>
            <person name="Sterndorff E.B."/>
            <person name="Faurdal D."/>
            <person name="Vuksanovic O."/>
            <person name="Mourched A.-S."/>
            <person name="Charusanti P."/>
            <person name="Shaw S."/>
            <person name="Blin K."/>
            <person name="Weber T."/>
        </authorList>
    </citation>
    <scope>NUCLEOTIDE SEQUENCE</scope>
    <source>
        <strain evidence="1">NBC 01771</strain>
    </source>
</reference>
<organism evidence="1 2">
    <name type="scientific">Streptomyces scopuliridis</name>
    <dbReference type="NCBI Taxonomy" id="452529"/>
    <lineage>
        <taxon>Bacteria</taxon>
        <taxon>Bacillati</taxon>
        <taxon>Actinomycetota</taxon>
        <taxon>Actinomycetes</taxon>
        <taxon>Kitasatosporales</taxon>
        <taxon>Streptomycetaceae</taxon>
        <taxon>Streptomyces</taxon>
    </lineage>
</organism>
<accession>A0ACD4ZYJ5</accession>
<gene>
    <name evidence="1" type="ORF">OG835_42635</name>
</gene>
<geneLocation type="plasmid" evidence="1 2">
    <name>unnamed2</name>
</geneLocation>
<keyword evidence="1" id="KW-0614">Plasmid</keyword>
<sequence>MRTLIARPVVLALAWSTEVVLLVAMLAVGLPATAVLQSAGLAFNTAVAVSLPLMFTGGFTAAVWWSGRRSSGRRPLAHVCSQAADAVADWAGWPDPRTAEERGQIPRT</sequence>
<dbReference type="EMBL" id="CP109111">
    <property type="protein sequence ID" value="WSC03593.1"/>
    <property type="molecule type" value="Genomic_DNA"/>
</dbReference>
<keyword evidence="2" id="KW-1185">Reference proteome</keyword>
<evidence type="ECO:0000313" key="2">
    <source>
        <dbReference type="Proteomes" id="UP001348369"/>
    </source>
</evidence>
<protein>
    <submittedName>
        <fullName evidence="1">Uncharacterized protein</fullName>
    </submittedName>
</protein>
<proteinExistence type="predicted"/>
<evidence type="ECO:0000313" key="1">
    <source>
        <dbReference type="EMBL" id="WSC03593.1"/>
    </source>
</evidence>
<name>A0ACD4ZYJ5_9ACTN</name>